<feature type="compositionally biased region" description="Low complexity" evidence="1">
    <location>
        <begin position="40"/>
        <end position="80"/>
    </location>
</feature>
<comment type="caution">
    <text evidence="2">The sequence shown here is derived from an EMBL/GenBank/DDBJ whole genome shotgun (WGS) entry which is preliminary data.</text>
</comment>
<sequence>MSTVSSFQAQMHDGPLDGNNKCSTPGSCCAGGGNSCGTSGSVCDFTVPPASAQPASSSAPASSSQPSSPQSPSAPASSPASYPPPPLLLAPQPPAVSNVSADPPMAPPPRPSPVSCKSDTIWAAPPSTGEAQAGTTVPTFEITTGSPSSVTSPLFTWNPIQNIVKNAAAKWGGYFTVTTPSSGTTYSTATPPGPATGPFGCAGCAKNDPSRGYDVGGVVLQVRPISSTASVATCALVIRNNPSATVIVKEAHFYASYNQIPNFNPGQFPSASITGLPGYEGTTVTMTQTVGGTKNSTNAPIFMACHFTVSVC</sequence>
<feature type="compositionally biased region" description="Pro residues" evidence="1">
    <location>
        <begin position="81"/>
        <end position="94"/>
    </location>
</feature>
<feature type="region of interest" description="Disordered" evidence="1">
    <location>
        <begin position="1"/>
        <end position="24"/>
    </location>
</feature>
<accession>A0A835YDX8</accession>
<name>A0A835YDX8_9CHLO</name>
<proteinExistence type="predicted"/>
<organism evidence="2 3">
    <name type="scientific">Edaphochlamys debaryana</name>
    <dbReference type="NCBI Taxonomy" id="47281"/>
    <lineage>
        <taxon>Eukaryota</taxon>
        <taxon>Viridiplantae</taxon>
        <taxon>Chlorophyta</taxon>
        <taxon>core chlorophytes</taxon>
        <taxon>Chlorophyceae</taxon>
        <taxon>CS clade</taxon>
        <taxon>Chlamydomonadales</taxon>
        <taxon>Chlamydomonadales incertae sedis</taxon>
        <taxon>Edaphochlamys</taxon>
    </lineage>
</organism>
<keyword evidence="3" id="KW-1185">Reference proteome</keyword>
<feature type="region of interest" description="Disordered" evidence="1">
    <location>
        <begin position="40"/>
        <end position="116"/>
    </location>
</feature>
<dbReference type="EMBL" id="JAEHOE010000002">
    <property type="protein sequence ID" value="KAG2501105.1"/>
    <property type="molecule type" value="Genomic_DNA"/>
</dbReference>
<evidence type="ECO:0000313" key="2">
    <source>
        <dbReference type="EMBL" id="KAG2501105.1"/>
    </source>
</evidence>
<protein>
    <submittedName>
        <fullName evidence="2">Uncharacterized protein</fullName>
    </submittedName>
</protein>
<dbReference type="Proteomes" id="UP000612055">
    <property type="component" value="Unassembled WGS sequence"/>
</dbReference>
<dbReference type="OrthoDB" id="562431at2759"/>
<gene>
    <name evidence="2" type="ORF">HYH03_000923</name>
</gene>
<evidence type="ECO:0000256" key="1">
    <source>
        <dbReference type="SAM" id="MobiDB-lite"/>
    </source>
</evidence>
<dbReference type="AlphaFoldDB" id="A0A835YDX8"/>
<evidence type="ECO:0000313" key="3">
    <source>
        <dbReference type="Proteomes" id="UP000612055"/>
    </source>
</evidence>
<reference evidence="2" key="1">
    <citation type="journal article" date="2020" name="bioRxiv">
        <title>Comparative genomics of Chlamydomonas.</title>
        <authorList>
            <person name="Craig R.J."/>
            <person name="Hasan A.R."/>
            <person name="Ness R.W."/>
            <person name="Keightley P.D."/>
        </authorList>
    </citation>
    <scope>NUCLEOTIDE SEQUENCE</scope>
    <source>
        <strain evidence="2">CCAP 11/70</strain>
    </source>
</reference>